<dbReference type="EMBL" id="JBHUIT010000010">
    <property type="protein sequence ID" value="MFD2256657.1"/>
    <property type="molecule type" value="Genomic_DNA"/>
</dbReference>
<comment type="caution">
    <text evidence="5">The sequence shown here is derived from an EMBL/GenBank/DDBJ whole genome shotgun (WGS) entry which is preliminary data.</text>
</comment>
<dbReference type="PANTHER" id="PTHR42693">
    <property type="entry name" value="ARYLSULFATASE FAMILY MEMBER"/>
    <property type="match status" value="1"/>
</dbReference>
<feature type="signal peptide" evidence="3">
    <location>
        <begin position="1"/>
        <end position="23"/>
    </location>
</feature>
<keyword evidence="2" id="KW-0378">Hydrolase</keyword>
<dbReference type="RefSeq" id="WP_386819949.1">
    <property type="nucleotide sequence ID" value="NZ_JBHUIT010000010.1"/>
</dbReference>
<evidence type="ECO:0000256" key="2">
    <source>
        <dbReference type="ARBA" id="ARBA00022801"/>
    </source>
</evidence>
<evidence type="ECO:0000313" key="5">
    <source>
        <dbReference type="EMBL" id="MFD2256657.1"/>
    </source>
</evidence>
<name>A0ABW5D6F0_9BACT</name>
<feature type="domain" description="Sulfatase N-terminal" evidence="4">
    <location>
        <begin position="33"/>
        <end position="378"/>
    </location>
</feature>
<proteinExistence type="inferred from homology"/>
<reference evidence="6" key="1">
    <citation type="journal article" date="2019" name="Int. J. Syst. Evol. Microbiol.">
        <title>The Global Catalogue of Microorganisms (GCM) 10K type strain sequencing project: providing services to taxonomists for standard genome sequencing and annotation.</title>
        <authorList>
            <consortium name="The Broad Institute Genomics Platform"/>
            <consortium name="The Broad Institute Genome Sequencing Center for Infectious Disease"/>
            <person name="Wu L."/>
            <person name="Ma J."/>
        </authorList>
    </citation>
    <scope>NUCLEOTIDE SEQUENCE [LARGE SCALE GENOMIC DNA]</scope>
    <source>
        <strain evidence="6">CGMCC 4.7106</strain>
    </source>
</reference>
<dbReference type="InterPro" id="IPR050738">
    <property type="entry name" value="Sulfatase"/>
</dbReference>
<dbReference type="SUPFAM" id="SSF53649">
    <property type="entry name" value="Alkaline phosphatase-like"/>
    <property type="match status" value="1"/>
</dbReference>
<evidence type="ECO:0000313" key="6">
    <source>
        <dbReference type="Proteomes" id="UP001597375"/>
    </source>
</evidence>
<dbReference type="InterPro" id="IPR000917">
    <property type="entry name" value="Sulfatase_N"/>
</dbReference>
<evidence type="ECO:0000256" key="1">
    <source>
        <dbReference type="ARBA" id="ARBA00008779"/>
    </source>
</evidence>
<dbReference type="Gene3D" id="3.40.720.10">
    <property type="entry name" value="Alkaline Phosphatase, subunit A"/>
    <property type="match status" value="1"/>
</dbReference>
<evidence type="ECO:0000259" key="4">
    <source>
        <dbReference type="Pfam" id="PF00884"/>
    </source>
</evidence>
<sequence length="487" mass="55264">MKILHLKISLLLTAILPWQLLSANETTDPVDKPNILVIIADDLGWADIGYNNPEKVYSPNSDRLASEGATFENHYVMPQCTPTRVALMTGRYPGRFGKAALKATNERCFPVGTPTIATMLKQRGYETFLCGKWHLGAEPEDGPNHHGFDYSYGSLAGAVGMYDHRYRKGKYFETWHRNMEFIPGSENGRHATDLIQEDAVRIISQKHENPFLLALTFHAPHTPLDERGRFTDQPTRLDPDNPGRWLNEDEIEWFNDPKGIIQKEKDPEKRLFLAAVHHLDHAIGMIVQSLDERGLRENTLILFSSDNGPQHSWPGNAYPDDLKLTDFNQRIPMRGHKVDVWEGGIRVPGFANWKGKIKPGAVTDQVHIIDWFPTLAKISGNDPVDAGDLDGIDISPALLSGNTLEKRDLYWIWNPKINRWALRFGAWKIVSYGTKQPAVPGDWQLFNISEDPMESRNIAEQNPEILSDLHSKFLKQRAKDNQQKSLN</sequence>
<gene>
    <name evidence="5" type="ORF">ACFSSA_08215</name>
</gene>
<dbReference type="Pfam" id="PF00884">
    <property type="entry name" value="Sulfatase"/>
    <property type="match status" value="1"/>
</dbReference>
<keyword evidence="3" id="KW-0732">Signal</keyword>
<evidence type="ECO:0000256" key="3">
    <source>
        <dbReference type="SAM" id="SignalP"/>
    </source>
</evidence>
<comment type="similarity">
    <text evidence="1">Belongs to the sulfatase family.</text>
</comment>
<dbReference type="Gene3D" id="3.30.1120.10">
    <property type="match status" value="1"/>
</dbReference>
<dbReference type="PANTHER" id="PTHR42693:SF53">
    <property type="entry name" value="ENDO-4-O-SULFATASE"/>
    <property type="match status" value="1"/>
</dbReference>
<dbReference type="InterPro" id="IPR017850">
    <property type="entry name" value="Alkaline_phosphatase_core_sf"/>
</dbReference>
<keyword evidence="6" id="KW-1185">Reference proteome</keyword>
<protein>
    <submittedName>
        <fullName evidence="5">Sulfatase</fullName>
    </submittedName>
</protein>
<feature type="chain" id="PRO_5045143849" evidence="3">
    <location>
        <begin position="24"/>
        <end position="487"/>
    </location>
</feature>
<dbReference type="Proteomes" id="UP001597375">
    <property type="component" value="Unassembled WGS sequence"/>
</dbReference>
<accession>A0ABW5D6F0</accession>
<organism evidence="5 6">
    <name type="scientific">Luteolibacter algae</name>
    <dbReference type="NCBI Taxonomy" id="454151"/>
    <lineage>
        <taxon>Bacteria</taxon>
        <taxon>Pseudomonadati</taxon>
        <taxon>Verrucomicrobiota</taxon>
        <taxon>Verrucomicrobiia</taxon>
        <taxon>Verrucomicrobiales</taxon>
        <taxon>Verrucomicrobiaceae</taxon>
        <taxon>Luteolibacter</taxon>
    </lineage>
</organism>